<reference evidence="10 11" key="1">
    <citation type="journal article" date="2018" name="Nat. Ecol. Evol.">
        <title>Genomic signatures of mitonuclear coevolution across populations of Tigriopus californicus.</title>
        <authorList>
            <person name="Barreto F.S."/>
            <person name="Watson E.T."/>
            <person name="Lima T.G."/>
            <person name="Willett C.S."/>
            <person name="Edmands S."/>
            <person name="Li W."/>
            <person name="Burton R.S."/>
        </authorList>
    </citation>
    <scope>NUCLEOTIDE SEQUENCE [LARGE SCALE GENOMIC DNA]</scope>
    <source>
        <strain evidence="10 11">San Diego</strain>
    </source>
</reference>
<dbReference type="InterPro" id="IPR015422">
    <property type="entry name" value="PyrdxlP-dep_Trfase_small"/>
</dbReference>
<dbReference type="GO" id="GO:0030170">
    <property type="term" value="F:pyridoxal phosphate binding"/>
    <property type="evidence" value="ECO:0007669"/>
    <property type="project" value="InterPro"/>
</dbReference>
<comment type="caution">
    <text evidence="10">The sequence shown here is derived from an EMBL/GenBank/DDBJ whole genome shotgun (WGS) entry which is preliminary data.</text>
</comment>
<feature type="domain" description="Aminotransferase class I/classII large" evidence="9">
    <location>
        <begin position="178"/>
        <end position="535"/>
    </location>
</feature>
<keyword evidence="11" id="KW-1185">Reference proteome</keyword>
<comment type="catalytic activity">
    <reaction evidence="7">
        <text>L-serine + hexadecanoyl-CoA + H(+) = 3-oxosphinganine + CO2 + CoA</text>
        <dbReference type="Rhea" id="RHEA:14761"/>
        <dbReference type="ChEBI" id="CHEBI:15378"/>
        <dbReference type="ChEBI" id="CHEBI:16526"/>
        <dbReference type="ChEBI" id="CHEBI:33384"/>
        <dbReference type="ChEBI" id="CHEBI:57287"/>
        <dbReference type="ChEBI" id="CHEBI:57379"/>
        <dbReference type="ChEBI" id="CHEBI:58299"/>
        <dbReference type="EC" id="2.3.1.50"/>
    </reaction>
</comment>
<dbReference type="InterPro" id="IPR015421">
    <property type="entry name" value="PyrdxlP-dep_Trfase_major"/>
</dbReference>
<evidence type="ECO:0000256" key="5">
    <source>
        <dbReference type="ARBA" id="ARBA00022898"/>
    </source>
</evidence>
<dbReference type="Pfam" id="PF00155">
    <property type="entry name" value="Aminotran_1_2"/>
    <property type="match status" value="1"/>
</dbReference>
<dbReference type="SUPFAM" id="SSF53383">
    <property type="entry name" value="PLP-dependent transferases"/>
    <property type="match status" value="1"/>
</dbReference>
<keyword evidence="5 8" id="KW-0663">Pyridoxal phosphate</keyword>
<comment type="similarity">
    <text evidence="2 8">Belongs to the class-II pyridoxal-phosphate-dependent aminotransferase family.</text>
</comment>
<dbReference type="InterPro" id="IPR004839">
    <property type="entry name" value="Aminotransferase_I/II_large"/>
</dbReference>
<dbReference type="EMBL" id="VCGU01000458">
    <property type="protein sequence ID" value="TRY64077.1"/>
    <property type="molecule type" value="Genomic_DNA"/>
</dbReference>
<keyword evidence="6" id="KW-0012">Acyltransferase</keyword>
<dbReference type="GO" id="GO:0004758">
    <property type="term" value="F:serine C-palmitoyltransferase activity"/>
    <property type="evidence" value="ECO:0007669"/>
    <property type="project" value="UniProtKB-EC"/>
</dbReference>
<dbReference type="Gene3D" id="3.40.640.10">
    <property type="entry name" value="Type I PLP-dependent aspartate aminotransferase-like (Major domain)"/>
    <property type="match status" value="1"/>
</dbReference>
<dbReference type="InterPro" id="IPR015424">
    <property type="entry name" value="PyrdxlP-dep_Trfase"/>
</dbReference>
<evidence type="ECO:0000256" key="2">
    <source>
        <dbReference type="ARBA" id="ARBA00008392"/>
    </source>
</evidence>
<proteinExistence type="inferred from homology"/>
<comment type="cofactor">
    <cofactor evidence="1 8">
        <name>pyridoxal 5'-phosphate</name>
        <dbReference type="ChEBI" id="CHEBI:597326"/>
    </cofactor>
</comment>
<dbReference type="AlphaFoldDB" id="A0A553NF53"/>
<evidence type="ECO:0000259" key="9">
    <source>
        <dbReference type="Pfam" id="PF00155"/>
    </source>
</evidence>
<evidence type="ECO:0000256" key="8">
    <source>
        <dbReference type="RuleBase" id="RU003693"/>
    </source>
</evidence>
<dbReference type="InterPro" id="IPR001917">
    <property type="entry name" value="Aminotrans_II_pyridoxalP_BS"/>
</dbReference>
<dbReference type="CDD" id="cd06454">
    <property type="entry name" value="KBL_like"/>
    <property type="match status" value="1"/>
</dbReference>
<dbReference type="OMA" id="PDEDEIH"/>
<evidence type="ECO:0000313" key="11">
    <source>
        <dbReference type="Proteomes" id="UP000318571"/>
    </source>
</evidence>
<evidence type="ECO:0000256" key="3">
    <source>
        <dbReference type="ARBA" id="ARBA00013220"/>
    </source>
</evidence>
<dbReference type="GO" id="GO:0046512">
    <property type="term" value="P:sphingosine biosynthetic process"/>
    <property type="evidence" value="ECO:0007669"/>
    <property type="project" value="TreeGrafter"/>
</dbReference>
<protein>
    <recommendedName>
        <fullName evidence="3">serine C-palmitoyltransferase</fullName>
        <ecNumber evidence="3">2.3.1.50</ecNumber>
    </recommendedName>
</protein>
<evidence type="ECO:0000256" key="4">
    <source>
        <dbReference type="ARBA" id="ARBA00022679"/>
    </source>
</evidence>
<dbReference type="Proteomes" id="UP000318571">
    <property type="component" value="Chromosome 10"/>
</dbReference>
<dbReference type="Gene3D" id="3.90.1150.10">
    <property type="entry name" value="Aspartate Aminotransferase, domain 1"/>
    <property type="match status" value="1"/>
</dbReference>
<dbReference type="InterPro" id="IPR050087">
    <property type="entry name" value="AON_synthase_class-II"/>
</dbReference>
<evidence type="ECO:0000256" key="1">
    <source>
        <dbReference type="ARBA" id="ARBA00001933"/>
    </source>
</evidence>
<dbReference type="GO" id="GO:0046513">
    <property type="term" value="P:ceramide biosynthetic process"/>
    <property type="evidence" value="ECO:0007669"/>
    <property type="project" value="TreeGrafter"/>
</dbReference>
<accession>A0A553NF53</accession>
<keyword evidence="4" id="KW-0808">Transferase</keyword>
<dbReference type="GO" id="GO:0016020">
    <property type="term" value="C:membrane"/>
    <property type="evidence" value="ECO:0007669"/>
    <property type="project" value="GOC"/>
</dbReference>
<evidence type="ECO:0000313" key="10">
    <source>
        <dbReference type="EMBL" id="TRY64077.1"/>
    </source>
</evidence>
<dbReference type="OrthoDB" id="65434at2759"/>
<dbReference type="PROSITE" id="PS00599">
    <property type="entry name" value="AA_TRANSFER_CLASS_2"/>
    <property type="match status" value="1"/>
</dbReference>
<evidence type="ECO:0000256" key="6">
    <source>
        <dbReference type="ARBA" id="ARBA00023315"/>
    </source>
</evidence>
<dbReference type="PANTHER" id="PTHR13693">
    <property type="entry name" value="CLASS II AMINOTRANSFERASE/8-AMINO-7-OXONONANOATE SYNTHASE"/>
    <property type="match status" value="1"/>
</dbReference>
<dbReference type="STRING" id="6832.A0A553NF53"/>
<dbReference type="EC" id="2.3.1.50" evidence="3"/>
<dbReference type="GO" id="GO:0017059">
    <property type="term" value="C:serine palmitoyltransferase complex"/>
    <property type="evidence" value="ECO:0007669"/>
    <property type="project" value="TreeGrafter"/>
</dbReference>
<gene>
    <name evidence="10" type="ORF">TCAL_03900</name>
</gene>
<organism evidence="10 11">
    <name type="scientific">Tigriopus californicus</name>
    <name type="common">Marine copepod</name>
    <dbReference type="NCBI Taxonomy" id="6832"/>
    <lineage>
        <taxon>Eukaryota</taxon>
        <taxon>Metazoa</taxon>
        <taxon>Ecdysozoa</taxon>
        <taxon>Arthropoda</taxon>
        <taxon>Crustacea</taxon>
        <taxon>Multicrustacea</taxon>
        <taxon>Hexanauplia</taxon>
        <taxon>Copepoda</taxon>
        <taxon>Harpacticoida</taxon>
        <taxon>Harpacticidae</taxon>
        <taxon>Tigriopus</taxon>
    </lineage>
</organism>
<sequence>MGLARNVENSDLMIKDTIRTIGQVTEIVKETWRSQGDHLLAKRVAQAMPKVGKRLRKKTTSSPARNYGHEDLIQAPWYMRFAGYFCHFMLFAVGFFRESIWGHGPINSELKICEKNRDGYSPMYIGFEGFYIRNVFRRLAHCFRTPIASAPGGEVDVLEHYSENAGWTFNINQNHMKTCINFGSYNYLGYAQTSGPCTAAAIQSIQTSGLTSSSARQELGTLSYHRQLETTVSEFLGKEDAITFGMGFATNVLNIPRLMDKRTLVISDEKNHASLILGLRLSGATVRVFQHNNPEHLERVLRKAMLHGQPRTRRPFKKVFIVVEGVYSMEGTIVRLPEIMAIKKKYKAYLYLDEAHSVGAMGPNGRGVVDYYGLNPKDIDIMMGTFTKSFGSAGGYIAGSKRLIDHLRANSQANTYPTSMSAPVANQIIEAMKQIMDKDHGDGMERVRVLARNSKYIRRRLKQLGLVVYGHDDSPVVPVMLFVTTKISYLLGEMKKKGIALVGVGYPATKISHERSRLCVSSSHSKEMLDYCVNAFDEIADKMNIRYNRGAHLDMSEVQY</sequence>
<dbReference type="PANTHER" id="PTHR13693:SF3">
    <property type="entry name" value="LD36009P"/>
    <property type="match status" value="1"/>
</dbReference>
<name>A0A553NF53_TIGCA</name>
<evidence type="ECO:0000256" key="7">
    <source>
        <dbReference type="ARBA" id="ARBA00048528"/>
    </source>
</evidence>